<dbReference type="Gene3D" id="3.40.50.2300">
    <property type="match status" value="2"/>
</dbReference>
<dbReference type="InterPro" id="IPR028082">
    <property type="entry name" value="Peripla_BP_I"/>
</dbReference>
<dbReference type="InterPro" id="IPR028081">
    <property type="entry name" value="Leu-bd"/>
</dbReference>
<evidence type="ECO:0000259" key="4">
    <source>
        <dbReference type="Pfam" id="PF13458"/>
    </source>
</evidence>
<dbReference type="SUPFAM" id="SSF53822">
    <property type="entry name" value="Periplasmic binding protein-like I"/>
    <property type="match status" value="1"/>
</dbReference>
<organism evidence="5">
    <name type="scientific">Desulfacinum infernum</name>
    <dbReference type="NCBI Taxonomy" id="35837"/>
    <lineage>
        <taxon>Bacteria</taxon>
        <taxon>Pseudomonadati</taxon>
        <taxon>Thermodesulfobacteriota</taxon>
        <taxon>Syntrophobacteria</taxon>
        <taxon>Syntrophobacterales</taxon>
        <taxon>Syntrophobacteraceae</taxon>
        <taxon>Desulfacinum</taxon>
    </lineage>
</organism>
<dbReference type="Pfam" id="PF13458">
    <property type="entry name" value="Peripla_BP_6"/>
    <property type="match status" value="1"/>
</dbReference>
<comment type="caution">
    <text evidence="5">The sequence shown here is derived from an EMBL/GenBank/DDBJ whole genome shotgun (WGS) entry which is preliminary data.</text>
</comment>
<keyword evidence="2 3" id="KW-0732">Signal</keyword>
<comment type="similarity">
    <text evidence="1">Belongs to the leucine-binding protein family.</text>
</comment>
<name>A0A832A3T8_9BACT</name>
<feature type="chain" id="PRO_5032268738" evidence="3">
    <location>
        <begin position="22"/>
        <end position="412"/>
    </location>
</feature>
<dbReference type="EMBL" id="DSTK01000022">
    <property type="protein sequence ID" value="HFK97152.1"/>
    <property type="molecule type" value="Genomic_DNA"/>
</dbReference>
<dbReference type="InterPro" id="IPR051010">
    <property type="entry name" value="BCAA_transport"/>
</dbReference>
<accession>A0A832A3T8</accession>
<dbReference type="AlphaFoldDB" id="A0A832A3T8"/>
<protein>
    <submittedName>
        <fullName evidence="5">ABC transporter substrate-binding protein</fullName>
    </submittedName>
</protein>
<reference evidence="5" key="1">
    <citation type="journal article" date="2020" name="mSystems">
        <title>Genome- and Community-Level Interaction Insights into Carbon Utilization and Element Cycling Functions of Hydrothermarchaeota in Hydrothermal Sediment.</title>
        <authorList>
            <person name="Zhou Z."/>
            <person name="Liu Y."/>
            <person name="Xu W."/>
            <person name="Pan J."/>
            <person name="Luo Z.H."/>
            <person name="Li M."/>
        </authorList>
    </citation>
    <scope>NUCLEOTIDE SEQUENCE [LARGE SCALE GENOMIC DNA]</scope>
    <source>
        <strain evidence="5">SpSt-456</strain>
    </source>
</reference>
<evidence type="ECO:0000256" key="3">
    <source>
        <dbReference type="SAM" id="SignalP"/>
    </source>
</evidence>
<evidence type="ECO:0000256" key="2">
    <source>
        <dbReference type="ARBA" id="ARBA00022729"/>
    </source>
</evidence>
<proteinExistence type="inferred from homology"/>
<dbReference type="PANTHER" id="PTHR30483">
    <property type="entry name" value="LEUCINE-SPECIFIC-BINDING PROTEIN"/>
    <property type="match status" value="1"/>
</dbReference>
<gene>
    <name evidence="5" type="ORF">ENS06_07485</name>
</gene>
<feature type="signal peptide" evidence="3">
    <location>
        <begin position="1"/>
        <end position="21"/>
    </location>
</feature>
<feature type="domain" description="Leucine-binding protein" evidence="4">
    <location>
        <begin position="29"/>
        <end position="367"/>
    </location>
</feature>
<sequence>MKRVLIFCLVLVSAFIGAVGAAETRDYFKIGVITSLSGDLATGGNVTKRGYDLWAQAVNEQGGIEIDGKKYPVKLFYADAQSEPAVGASAAERLATQEKVDFVLGPYSSGVTLACAPVLEKYRIPMITGSAESPLIWRQKFRYTFGTIPPVNYTGSVPIETLMSLDPPPKTAIILGSNDAFSKATAEAFKAAAEARGIKVLKFDIVPAGQDLTPYMSVAKATRPDLVAFGGHDEELINLVKALRQIDYTPKALLMHYGVTEPAFVEALGKDAEGVFGGSVWTGSLKTHGTLLWADAPTYAQAALKAFNVPADYTQAGSSAAGIAFQAAVQKIKATPPLSEEEREALVKALEQLDIDTFYGKINFADEGDYYHANVGLTPLTIQIQGGHVKIVGPKEHAETAPIYPLKAWKER</sequence>
<evidence type="ECO:0000256" key="1">
    <source>
        <dbReference type="ARBA" id="ARBA00010062"/>
    </source>
</evidence>
<dbReference type="CDD" id="cd06338">
    <property type="entry name" value="PBP1_ABC_ligand_binding-like"/>
    <property type="match status" value="1"/>
</dbReference>
<evidence type="ECO:0000313" key="5">
    <source>
        <dbReference type="EMBL" id="HFK97152.1"/>
    </source>
</evidence>
<dbReference type="PANTHER" id="PTHR30483:SF37">
    <property type="entry name" value="ABC TRANSPORTER SUBSTRATE-BINDING PROTEIN"/>
    <property type="match status" value="1"/>
</dbReference>